<dbReference type="EMBL" id="LT838272">
    <property type="protein sequence ID" value="SMB95394.1"/>
    <property type="molecule type" value="Genomic_DNA"/>
</dbReference>
<reference evidence="8 9" key="1">
    <citation type="submission" date="2017-04" db="EMBL/GenBank/DDBJ databases">
        <authorList>
            <person name="Afonso C.L."/>
            <person name="Miller P.J."/>
            <person name="Scott M.A."/>
            <person name="Spackman E."/>
            <person name="Goraichik I."/>
            <person name="Dimitrov K.M."/>
            <person name="Suarez D.L."/>
            <person name="Swayne D.E."/>
        </authorList>
    </citation>
    <scope>NUCLEOTIDE SEQUENCE [LARGE SCALE GENOMIC DNA]</scope>
    <source>
        <strain evidence="8 9">ToBE</strain>
    </source>
</reference>
<feature type="transmembrane region" description="Helical" evidence="5">
    <location>
        <begin position="264"/>
        <end position="286"/>
    </location>
</feature>
<dbReference type="NCBIfam" id="TIGR01770">
    <property type="entry name" value="NDH_I_N"/>
    <property type="match status" value="1"/>
</dbReference>
<feature type="transmembrane region" description="Helical" evidence="5">
    <location>
        <begin position="233"/>
        <end position="258"/>
    </location>
</feature>
<organism evidence="8 9">
    <name type="scientific">Thermanaeromonas toyohensis ToBE</name>
    <dbReference type="NCBI Taxonomy" id="698762"/>
    <lineage>
        <taxon>Bacteria</taxon>
        <taxon>Bacillati</taxon>
        <taxon>Bacillota</taxon>
        <taxon>Clostridia</taxon>
        <taxon>Neomoorellales</taxon>
        <taxon>Neomoorellaceae</taxon>
        <taxon>Thermanaeromonas</taxon>
    </lineage>
</organism>
<evidence type="ECO:0000256" key="2">
    <source>
        <dbReference type="ARBA" id="ARBA00022692"/>
    </source>
</evidence>
<keyword evidence="5" id="KW-1278">Translocase</keyword>
<proteinExistence type="inferred from homology"/>
<keyword evidence="2 5" id="KW-0812">Transmembrane</keyword>
<dbReference type="PANTHER" id="PTHR22773">
    <property type="entry name" value="NADH DEHYDROGENASE"/>
    <property type="match status" value="1"/>
</dbReference>
<evidence type="ECO:0000256" key="6">
    <source>
        <dbReference type="RuleBase" id="RU000320"/>
    </source>
</evidence>
<feature type="transmembrane region" description="Helical" evidence="5">
    <location>
        <begin position="186"/>
        <end position="212"/>
    </location>
</feature>
<evidence type="ECO:0000313" key="9">
    <source>
        <dbReference type="Proteomes" id="UP000192569"/>
    </source>
</evidence>
<dbReference type="Pfam" id="PF00361">
    <property type="entry name" value="Proton_antipo_M"/>
    <property type="match status" value="1"/>
</dbReference>
<comment type="catalytic activity">
    <reaction evidence="5">
        <text>a quinone + NADH + 5 H(+)(in) = a quinol + NAD(+) + 4 H(+)(out)</text>
        <dbReference type="Rhea" id="RHEA:57888"/>
        <dbReference type="ChEBI" id="CHEBI:15378"/>
        <dbReference type="ChEBI" id="CHEBI:24646"/>
        <dbReference type="ChEBI" id="CHEBI:57540"/>
        <dbReference type="ChEBI" id="CHEBI:57945"/>
        <dbReference type="ChEBI" id="CHEBI:132124"/>
    </reaction>
</comment>
<keyword evidence="5" id="KW-1003">Cell membrane</keyword>
<gene>
    <name evidence="5" type="primary">nuoN</name>
    <name evidence="8" type="ORF">SAMN00808754_1231</name>
</gene>
<feature type="transmembrane region" description="Helical" evidence="5">
    <location>
        <begin position="437"/>
        <end position="458"/>
    </location>
</feature>
<dbReference type="EC" id="7.1.1.-" evidence="5"/>
<feature type="domain" description="NADH:quinone oxidoreductase/Mrp antiporter transmembrane" evidence="7">
    <location>
        <begin position="119"/>
        <end position="410"/>
    </location>
</feature>
<feature type="transmembrane region" description="Helical" evidence="5">
    <location>
        <begin position="154"/>
        <end position="174"/>
    </location>
</feature>
<evidence type="ECO:0000313" key="8">
    <source>
        <dbReference type="EMBL" id="SMB95394.1"/>
    </source>
</evidence>
<dbReference type="GO" id="GO:0050136">
    <property type="term" value="F:NADH dehydrogenase (quinone) (non-electrogenic) activity"/>
    <property type="evidence" value="ECO:0007669"/>
    <property type="project" value="UniProtKB-UniRule"/>
</dbReference>
<dbReference type="GO" id="GO:0012505">
    <property type="term" value="C:endomembrane system"/>
    <property type="evidence" value="ECO:0007669"/>
    <property type="project" value="UniProtKB-SubCell"/>
</dbReference>
<comment type="function">
    <text evidence="5">NDH-1 shuttles electrons from NADH, via FMN and iron-sulfur (Fe-S) centers, to quinones in the respiratory chain. The immediate electron acceptor for the enzyme in this species is believed to be a menaquinone. Couples the redox reaction to proton translocation (for every two electrons transferred, four hydrogen ions are translocated across the cytoplasmic membrane), and thus conserves the redox energy in a proton gradient.</text>
</comment>
<dbReference type="GO" id="GO:0008137">
    <property type="term" value="F:NADH dehydrogenase (ubiquinone) activity"/>
    <property type="evidence" value="ECO:0007669"/>
    <property type="project" value="InterPro"/>
</dbReference>
<comment type="subcellular location">
    <subcellularLocation>
        <location evidence="5">Cell membrane</location>
        <topology evidence="5">Multi-pass membrane protein</topology>
    </subcellularLocation>
    <subcellularLocation>
        <location evidence="1">Endomembrane system</location>
        <topology evidence="1">Multi-pass membrane protein</topology>
    </subcellularLocation>
    <subcellularLocation>
        <location evidence="6">Membrane</location>
        <topology evidence="6">Multi-pass membrane protein</topology>
    </subcellularLocation>
</comment>
<dbReference type="PRINTS" id="PR01434">
    <property type="entry name" value="NADHDHGNASE5"/>
</dbReference>
<keyword evidence="9" id="KW-1185">Reference proteome</keyword>
<dbReference type="OrthoDB" id="9807568at2"/>
<dbReference type="AlphaFoldDB" id="A0A1W1VR44"/>
<comment type="subunit">
    <text evidence="5">NDH-1 is composed of 14 different subunits. Subunits NuoA, H, J, K, L, M, N constitute the membrane sector of the complex.</text>
</comment>
<evidence type="ECO:0000256" key="4">
    <source>
        <dbReference type="ARBA" id="ARBA00023136"/>
    </source>
</evidence>
<feature type="transmembrane region" description="Helical" evidence="5">
    <location>
        <begin position="123"/>
        <end position="142"/>
    </location>
</feature>
<keyword evidence="4 5" id="KW-0472">Membrane</keyword>
<dbReference type="HAMAP" id="MF_00445">
    <property type="entry name" value="NDH1_NuoN_1"/>
    <property type="match status" value="1"/>
</dbReference>
<evidence type="ECO:0000256" key="1">
    <source>
        <dbReference type="ARBA" id="ARBA00004127"/>
    </source>
</evidence>
<dbReference type="GO" id="GO:0048038">
    <property type="term" value="F:quinone binding"/>
    <property type="evidence" value="ECO:0007669"/>
    <property type="project" value="UniProtKB-KW"/>
</dbReference>
<feature type="transmembrane region" description="Helical" evidence="5">
    <location>
        <begin position="362"/>
        <end position="385"/>
    </location>
</feature>
<feature type="transmembrane region" description="Helical" evidence="5">
    <location>
        <begin position="34"/>
        <end position="53"/>
    </location>
</feature>
<dbReference type="RefSeq" id="WP_084664828.1">
    <property type="nucleotide sequence ID" value="NZ_LT838272.1"/>
</dbReference>
<accession>A0A1W1VR44</accession>
<feature type="transmembrane region" description="Helical" evidence="5">
    <location>
        <begin position="100"/>
        <end position="117"/>
    </location>
</feature>
<dbReference type="STRING" id="698762.SAMN00808754_1231"/>
<evidence type="ECO:0000256" key="3">
    <source>
        <dbReference type="ARBA" id="ARBA00022989"/>
    </source>
</evidence>
<comment type="similarity">
    <text evidence="5">Belongs to the complex I subunit 2 family.</text>
</comment>
<feature type="transmembrane region" description="Helical" evidence="5">
    <location>
        <begin position="73"/>
        <end position="93"/>
    </location>
</feature>
<dbReference type="InterPro" id="IPR010096">
    <property type="entry name" value="NADH-Q_OxRdtase_suN/2"/>
</dbReference>
<keyword evidence="5" id="KW-0520">NAD</keyword>
<evidence type="ECO:0000259" key="7">
    <source>
        <dbReference type="Pfam" id="PF00361"/>
    </source>
</evidence>
<sequence>MAIWELLSVELLTASLGLGLLGLGLLVPKGQKRGLGYLATLGLLGIAVLTFLLREAKGVVWEGYIIDPLGTYFKLLFLFAAVLTCISSFEYIGRLGHGEGEYYALIVLSTLGMMILASAGELITLYLGLELMTISLCILACYRRGDMKSAEAGIKYIILGALSSAILLYGLSLLYGSTGSTFIKEIGLVVASGGVTPLMVVGIIFVLGGLAFKISAVPFHMWAPDVYEGAPTPVTAFLSVASKAAGFAAFLRVFFVGLSESHPLWAELIIALTVLSVVAGNLVAIPQKNIKRLLAYSSISQAGYLLLGIVAFSALGVGAILYHSMLYVFANMGAFMVATIFYNTDGSDEIRDYAGLARRSPLLAAVMLFSLLSLAGIPPLAGFVSKFYLFMAVIDRGYIWLAILAVLMSMVSVYYYLQVVKVMYLGDPPPGKPAITVPLGVQVALACSLAVLFFFGLYPTPLTNYAFNTAAAFFTP</sequence>
<keyword evidence="3 5" id="KW-1133">Transmembrane helix</keyword>
<dbReference type="InterPro" id="IPR001750">
    <property type="entry name" value="ND/Mrp_TM"/>
</dbReference>
<feature type="transmembrane region" description="Helical" evidence="5">
    <location>
        <begin position="6"/>
        <end position="27"/>
    </location>
</feature>
<protein>
    <recommendedName>
        <fullName evidence="5">NADH-quinone oxidoreductase subunit N</fullName>
        <ecNumber evidence="5">7.1.1.-</ecNumber>
    </recommendedName>
    <alternativeName>
        <fullName evidence="5">NADH dehydrogenase I subunit N</fullName>
    </alternativeName>
    <alternativeName>
        <fullName evidence="5">NDH-1 subunit N</fullName>
    </alternativeName>
</protein>
<dbReference type="Proteomes" id="UP000192569">
    <property type="component" value="Chromosome I"/>
</dbReference>
<dbReference type="GO" id="GO:0005886">
    <property type="term" value="C:plasma membrane"/>
    <property type="evidence" value="ECO:0007669"/>
    <property type="project" value="UniProtKB-SubCell"/>
</dbReference>
<keyword evidence="5" id="KW-0813">Transport</keyword>
<dbReference type="GO" id="GO:0042773">
    <property type="term" value="P:ATP synthesis coupled electron transport"/>
    <property type="evidence" value="ECO:0007669"/>
    <property type="project" value="InterPro"/>
</dbReference>
<evidence type="ECO:0000256" key="5">
    <source>
        <dbReference type="HAMAP-Rule" id="MF_00445"/>
    </source>
</evidence>
<keyword evidence="5" id="KW-0874">Quinone</keyword>
<name>A0A1W1VR44_9FIRM</name>
<feature type="transmembrane region" description="Helical" evidence="5">
    <location>
        <begin position="397"/>
        <end position="417"/>
    </location>
</feature>